<evidence type="ECO:0000313" key="1">
    <source>
        <dbReference type="EMBL" id="SLN10011.1"/>
    </source>
</evidence>
<dbReference type="EMBL" id="FWFJ01000001">
    <property type="protein sequence ID" value="SLN10011.1"/>
    <property type="molecule type" value="Genomic_DNA"/>
</dbReference>
<proteinExistence type="predicted"/>
<keyword evidence="2" id="KW-1185">Reference proteome</keyword>
<dbReference type="RefSeq" id="WP_139838002.1">
    <property type="nucleotide sequence ID" value="NZ_FWFJ01000001.1"/>
</dbReference>
<protein>
    <submittedName>
        <fullName evidence="1">Uncharacterized protein</fullName>
    </submittedName>
</protein>
<dbReference type="OrthoDB" id="9773411at2"/>
<reference evidence="2" key="1">
    <citation type="submission" date="2017-03" db="EMBL/GenBank/DDBJ databases">
        <authorList>
            <person name="Rodrigo-Torres L."/>
            <person name="Arahal R.D."/>
            <person name="Lucena T."/>
        </authorList>
    </citation>
    <scope>NUCLEOTIDE SEQUENCE [LARGE SCALE GENOMIC DNA]</scope>
    <source>
        <strain evidence="2">CECT 8370</strain>
    </source>
</reference>
<sequence length="223" mass="23702">MVSSKIDSFTNINGEVVNDYGKFDSGVQFGTADIGEDDIRETSFILSQSNVDLTIESILGQDFAVRLTSVGQEDGSREDSLKIGGEAPIEADPAVDPDPVHIANDDFLFVFETEGFNRDGSGDALEGRMTSVLQNDTTDDLQYLGQVEGVNGDTTAVAQIVSGLSGGLLIMYADGSVDFSADGQFDYLGTDETAQTEFTYAIEGGDTATLFVTIWGEDDIIGG</sequence>
<organism evidence="1 2">
    <name type="scientific">Roseovarius gaetbuli</name>
    <dbReference type="NCBI Taxonomy" id="1356575"/>
    <lineage>
        <taxon>Bacteria</taxon>
        <taxon>Pseudomonadati</taxon>
        <taxon>Pseudomonadota</taxon>
        <taxon>Alphaproteobacteria</taxon>
        <taxon>Rhodobacterales</taxon>
        <taxon>Roseobacteraceae</taxon>
        <taxon>Roseovarius</taxon>
    </lineage>
</organism>
<gene>
    <name evidence="1" type="ORF">ROG8370_00125</name>
</gene>
<name>A0A1X6Y4D6_9RHOB</name>
<accession>A0A1X6Y4D6</accession>
<dbReference type="Proteomes" id="UP000194012">
    <property type="component" value="Unassembled WGS sequence"/>
</dbReference>
<dbReference type="AlphaFoldDB" id="A0A1X6Y4D6"/>
<evidence type="ECO:0000313" key="2">
    <source>
        <dbReference type="Proteomes" id="UP000194012"/>
    </source>
</evidence>